<accession>A0ACB9KCY8</accession>
<organism evidence="1 2">
    <name type="scientific">Smallanthus sonchifolius</name>
    <dbReference type="NCBI Taxonomy" id="185202"/>
    <lineage>
        <taxon>Eukaryota</taxon>
        <taxon>Viridiplantae</taxon>
        <taxon>Streptophyta</taxon>
        <taxon>Embryophyta</taxon>
        <taxon>Tracheophyta</taxon>
        <taxon>Spermatophyta</taxon>
        <taxon>Magnoliopsida</taxon>
        <taxon>eudicotyledons</taxon>
        <taxon>Gunneridae</taxon>
        <taxon>Pentapetalae</taxon>
        <taxon>asterids</taxon>
        <taxon>campanulids</taxon>
        <taxon>Asterales</taxon>
        <taxon>Asteraceae</taxon>
        <taxon>Asteroideae</taxon>
        <taxon>Heliantheae alliance</taxon>
        <taxon>Millerieae</taxon>
        <taxon>Smallanthus</taxon>
    </lineage>
</organism>
<sequence length="664" mass="75598">MEHAVPSFYKKVFDYAFLHGVQELEADIVHTIDDNESWTWPIWSSDSLTSLKLQSKYVVGCLDLDPFSGFPALDKLRLLHCNVETNGKALNVNALQLSEFTFVYYNRDVNRCEFTTPKLRYFEWGGNGLPRLNAHLPVLDTVVINYNGHCYKEQERIMLDNLLMMFNTFYAAKSLTVSAPVVHLLTLFPVNGCSPLCDLKCLKLDFSLHHLYVASRLFFSETSELVPGVKAYLLHKSHDAKCTIINDPNAESPCSSSHASTQRQAATQQAGPFALSRPKRMVRKPTRYRKIAPKCLWFFSNSCDWFGFPMNKGSLFNKTKIDGSNDPKTKACRRQIFSQSKLLSRPVQVVDGIVRACFSAKLLQKVFDYTFLHGVEELEANIVHTIDNHESWTWPIWSSDSLTSLKLRSQYIVGCSFLEPRSAGSFKNLTNLHLECAIIRDLDPFSGFPALDKLRLVHCYLETNGNALNVIAPQLSEFTFFYYHQDVNRCEFTTPKLKYFKWGGDGLPRLKAHLPVLDTAVINYNGHCYKEQEKIMFDNLLMMFNTLYAAKSLMVYASIVHLLTLFPVNGCSPFRDLKCLKLDFSSRHLYNVSRLFMSETLKLVPCVKDYLLHKSHDANCTIVNDPNAESPCASSHASATQQAGSFAQSRPKRMVKKPARFLFC</sequence>
<keyword evidence="2" id="KW-1185">Reference proteome</keyword>
<evidence type="ECO:0000313" key="1">
    <source>
        <dbReference type="EMBL" id="KAI3830151.1"/>
    </source>
</evidence>
<name>A0ACB9KCY8_9ASTR</name>
<dbReference type="Proteomes" id="UP001056120">
    <property type="component" value="Linkage Group LG01"/>
</dbReference>
<protein>
    <submittedName>
        <fullName evidence="1">Uncharacterized protein</fullName>
    </submittedName>
</protein>
<reference evidence="1 2" key="2">
    <citation type="journal article" date="2022" name="Mol. Ecol. Resour.">
        <title>The genomes of chicory, endive, great burdock and yacon provide insights into Asteraceae paleo-polyploidization history and plant inulin production.</title>
        <authorList>
            <person name="Fan W."/>
            <person name="Wang S."/>
            <person name="Wang H."/>
            <person name="Wang A."/>
            <person name="Jiang F."/>
            <person name="Liu H."/>
            <person name="Zhao H."/>
            <person name="Xu D."/>
            <person name="Zhang Y."/>
        </authorList>
    </citation>
    <scope>NUCLEOTIDE SEQUENCE [LARGE SCALE GENOMIC DNA]</scope>
    <source>
        <strain evidence="2">cv. Yunnan</strain>
        <tissue evidence="1">Leaves</tissue>
    </source>
</reference>
<reference evidence="2" key="1">
    <citation type="journal article" date="2022" name="Mol. Ecol. Resour.">
        <title>The genomes of chicory, endive, great burdock and yacon provide insights into Asteraceae palaeo-polyploidization history and plant inulin production.</title>
        <authorList>
            <person name="Fan W."/>
            <person name="Wang S."/>
            <person name="Wang H."/>
            <person name="Wang A."/>
            <person name="Jiang F."/>
            <person name="Liu H."/>
            <person name="Zhao H."/>
            <person name="Xu D."/>
            <person name="Zhang Y."/>
        </authorList>
    </citation>
    <scope>NUCLEOTIDE SEQUENCE [LARGE SCALE GENOMIC DNA]</scope>
    <source>
        <strain evidence="2">cv. Yunnan</strain>
    </source>
</reference>
<comment type="caution">
    <text evidence="1">The sequence shown here is derived from an EMBL/GenBank/DDBJ whole genome shotgun (WGS) entry which is preliminary data.</text>
</comment>
<dbReference type="EMBL" id="CM042018">
    <property type="protein sequence ID" value="KAI3830151.1"/>
    <property type="molecule type" value="Genomic_DNA"/>
</dbReference>
<evidence type="ECO:0000313" key="2">
    <source>
        <dbReference type="Proteomes" id="UP001056120"/>
    </source>
</evidence>
<proteinExistence type="predicted"/>
<gene>
    <name evidence="1" type="ORF">L1987_04285</name>
</gene>